<evidence type="ECO:0000313" key="2">
    <source>
        <dbReference type="EMBL" id="KAH3713787.1"/>
    </source>
</evidence>
<sequence>MTPVKTMCMIIVAMAILSIFQSRNLVQAQSVVNSPSFHRVNFRTGPDGRPNLGGIGNELDVFFGGADPMSTGSRGPFMRPPPMMRLPGRFRMIFW</sequence>
<reference evidence="2" key="2">
    <citation type="submission" date="2020-11" db="EMBL/GenBank/DDBJ databases">
        <authorList>
            <person name="McCartney M.A."/>
            <person name="Auch B."/>
            <person name="Kono T."/>
            <person name="Mallez S."/>
            <person name="Becker A."/>
            <person name="Gohl D.M."/>
            <person name="Silverstein K.A.T."/>
            <person name="Koren S."/>
            <person name="Bechman K.B."/>
            <person name="Herman A."/>
            <person name="Abrahante J.E."/>
            <person name="Garbe J."/>
        </authorList>
    </citation>
    <scope>NUCLEOTIDE SEQUENCE</scope>
    <source>
        <strain evidence="2">Duluth1</strain>
        <tissue evidence="2">Whole animal</tissue>
    </source>
</reference>
<organism evidence="2 3">
    <name type="scientific">Dreissena polymorpha</name>
    <name type="common">Zebra mussel</name>
    <name type="synonym">Mytilus polymorpha</name>
    <dbReference type="NCBI Taxonomy" id="45954"/>
    <lineage>
        <taxon>Eukaryota</taxon>
        <taxon>Metazoa</taxon>
        <taxon>Spiralia</taxon>
        <taxon>Lophotrochozoa</taxon>
        <taxon>Mollusca</taxon>
        <taxon>Bivalvia</taxon>
        <taxon>Autobranchia</taxon>
        <taxon>Heteroconchia</taxon>
        <taxon>Euheterodonta</taxon>
        <taxon>Imparidentia</taxon>
        <taxon>Neoheterodontei</taxon>
        <taxon>Myida</taxon>
        <taxon>Dreissenoidea</taxon>
        <taxon>Dreissenidae</taxon>
        <taxon>Dreissena</taxon>
    </lineage>
</organism>
<evidence type="ECO:0000313" key="3">
    <source>
        <dbReference type="Proteomes" id="UP000828390"/>
    </source>
</evidence>
<dbReference type="EMBL" id="JAIWYP010000014">
    <property type="protein sequence ID" value="KAH3713787.1"/>
    <property type="molecule type" value="Genomic_DNA"/>
</dbReference>
<proteinExistence type="predicted"/>
<gene>
    <name evidence="2" type="ORF">DPMN_073589</name>
</gene>
<evidence type="ECO:0000256" key="1">
    <source>
        <dbReference type="SAM" id="SignalP"/>
    </source>
</evidence>
<feature type="chain" id="PRO_5039061789" description="Secreted protein" evidence="1">
    <location>
        <begin position="29"/>
        <end position="95"/>
    </location>
</feature>
<dbReference type="AlphaFoldDB" id="A0A9D4HDG7"/>
<feature type="signal peptide" evidence="1">
    <location>
        <begin position="1"/>
        <end position="28"/>
    </location>
</feature>
<keyword evidence="3" id="KW-1185">Reference proteome</keyword>
<evidence type="ECO:0008006" key="4">
    <source>
        <dbReference type="Google" id="ProtNLM"/>
    </source>
</evidence>
<keyword evidence="1" id="KW-0732">Signal</keyword>
<accession>A0A9D4HDG7</accession>
<name>A0A9D4HDG7_DREPO</name>
<dbReference type="Proteomes" id="UP000828390">
    <property type="component" value="Unassembled WGS sequence"/>
</dbReference>
<comment type="caution">
    <text evidence="2">The sequence shown here is derived from an EMBL/GenBank/DDBJ whole genome shotgun (WGS) entry which is preliminary data.</text>
</comment>
<reference evidence="2" key="1">
    <citation type="journal article" date="2019" name="bioRxiv">
        <title>The Genome of the Zebra Mussel, Dreissena polymorpha: A Resource for Invasive Species Research.</title>
        <authorList>
            <person name="McCartney M.A."/>
            <person name="Auch B."/>
            <person name="Kono T."/>
            <person name="Mallez S."/>
            <person name="Zhang Y."/>
            <person name="Obille A."/>
            <person name="Becker A."/>
            <person name="Abrahante J.E."/>
            <person name="Garbe J."/>
            <person name="Badalamenti J.P."/>
            <person name="Herman A."/>
            <person name="Mangelson H."/>
            <person name="Liachko I."/>
            <person name="Sullivan S."/>
            <person name="Sone E.D."/>
            <person name="Koren S."/>
            <person name="Silverstein K.A.T."/>
            <person name="Beckman K.B."/>
            <person name="Gohl D.M."/>
        </authorList>
    </citation>
    <scope>NUCLEOTIDE SEQUENCE</scope>
    <source>
        <strain evidence="2">Duluth1</strain>
        <tissue evidence="2">Whole animal</tissue>
    </source>
</reference>
<protein>
    <recommendedName>
        <fullName evidence="4">Secreted protein</fullName>
    </recommendedName>
</protein>